<protein>
    <submittedName>
        <fullName evidence="2">Uma2 family endonuclease</fullName>
    </submittedName>
</protein>
<sequence>MLRFQDPVRLNDYSEPEPDVAVVQPNKLFYEDHHPIPSEVFLLIEVSDATLKFDREVKASAYARSGIADYWVLDVKARKLHIYRVPGVDGYQSEAILSEELTIAPLAFPDCVIAVREMLRSL</sequence>
<dbReference type="Proteomes" id="UP001476950">
    <property type="component" value="Unassembled WGS sequence"/>
</dbReference>
<keyword evidence="2" id="KW-0540">Nuclease</keyword>
<dbReference type="GO" id="GO:0004519">
    <property type="term" value="F:endonuclease activity"/>
    <property type="evidence" value="ECO:0007669"/>
    <property type="project" value="UniProtKB-KW"/>
</dbReference>
<keyword evidence="3" id="KW-1185">Reference proteome</keyword>
<evidence type="ECO:0000313" key="2">
    <source>
        <dbReference type="EMBL" id="MEP1058100.1"/>
    </source>
</evidence>
<name>A0ABV0KFX8_9CYAN</name>
<evidence type="ECO:0000259" key="1">
    <source>
        <dbReference type="Pfam" id="PF05685"/>
    </source>
</evidence>
<dbReference type="InterPro" id="IPR011335">
    <property type="entry name" value="Restrct_endonuc-II-like"/>
</dbReference>
<dbReference type="InterPro" id="IPR008538">
    <property type="entry name" value="Uma2"/>
</dbReference>
<gene>
    <name evidence="2" type="ORF">NDI38_06575</name>
</gene>
<dbReference type="Gene3D" id="3.90.1570.10">
    <property type="entry name" value="tt1808, chain A"/>
    <property type="match status" value="1"/>
</dbReference>
<dbReference type="Pfam" id="PF05685">
    <property type="entry name" value="Uma2"/>
    <property type="match status" value="1"/>
</dbReference>
<comment type="caution">
    <text evidence="2">The sequence shown here is derived from an EMBL/GenBank/DDBJ whole genome shotgun (WGS) entry which is preliminary data.</text>
</comment>
<organism evidence="2 3">
    <name type="scientific">Stenomitos frigidus AS-A4</name>
    <dbReference type="NCBI Taxonomy" id="2933935"/>
    <lineage>
        <taxon>Bacteria</taxon>
        <taxon>Bacillati</taxon>
        <taxon>Cyanobacteriota</taxon>
        <taxon>Cyanophyceae</taxon>
        <taxon>Leptolyngbyales</taxon>
        <taxon>Leptolyngbyaceae</taxon>
        <taxon>Stenomitos</taxon>
    </lineage>
</organism>
<dbReference type="SUPFAM" id="SSF52980">
    <property type="entry name" value="Restriction endonuclease-like"/>
    <property type="match status" value="1"/>
</dbReference>
<proteinExistence type="predicted"/>
<dbReference type="PANTHER" id="PTHR35400">
    <property type="entry name" value="SLR1083 PROTEIN"/>
    <property type="match status" value="1"/>
</dbReference>
<dbReference type="CDD" id="cd06260">
    <property type="entry name" value="DUF820-like"/>
    <property type="match status" value="1"/>
</dbReference>
<feature type="domain" description="Putative restriction endonuclease" evidence="1">
    <location>
        <begin position="5"/>
        <end position="115"/>
    </location>
</feature>
<dbReference type="PANTHER" id="PTHR35400:SF1">
    <property type="entry name" value="SLR1083 PROTEIN"/>
    <property type="match status" value="1"/>
</dbReference>
<keyword evidence="2" id="KW-0255">Endonuclease</keyword>
<dbReference type="InterPro" id="IPR012296">
    <property type="entry name" value="Nuclease_put_TT1808"/>
</dbReference>
<dbReference type="EMBL" id="JAMPLM010000003">
    <property type="protein sequence ID" value="MEP1058100.1"/>
    <property type="molecule type" value="Genomic_DNA"/>
</dbReference>
<keyword evidence="2" id="KW-0378">Hydrolase</keyword>
<evidence type="ECO:0000313" key="3">
    <source>
        <dbReference type="Proteomes" id="UP001476950"/>
    </source>
</evidence>
<accession>A0ABV0KFX8</accession>
<reference evidence="2 3" key="1">
    <citation type="submission" date="2022-04" db="EMBL/GenBank/DDBJ databases">
        <title>Positive selection, recombination, and allopatry shape intraspecific diversity of widespread and dominant cyanobacteria.</title>
        <authorList>
            <person name="Wei J."/>
            <person name="Shu W."/>
            <person name="Hu C."/>
        </authorList>
    </citation>
    <scope>NUCLEOTIDE SEQUENCE [LARGE SCALE GENOMIC DNA]</scope>
    <source>
        <strain evidence="2 3">AS-A4</strain>
    </source>
</reference>